<dbReference type="FunFam" id="1.10.10.10:FF:000322">
    <property type="entry name" value="Probable disease resistance protein At1g63360"/>
    <property type="match status" value="1"/>
</dbReference>
<evidence type="ECO:0000256" key="5">
    <source>
        <dbReference type="ARBA" id="ARBA00022821"/>
    </source>
</evidence>
<dbReference type="InterPro" id="IPR055414">
    <property type="entry name" value="LRR_R13L4/SHOC2-like"/>
</dbReference>
<feature type="region of interest" description="Disordered" evidence="7">
    <location>
        <begin position="1063"/>
        <end position="1105"/>
    </location>
</feature>
<feature type="domain" description="Disease resistance protein winged helix" evidence="9">
    <location>
        <begin position="462"/>
        <end position="530"/>
    </location>
</feature>
<evidence type="ECO:0008006" key="13">
    <source>
        <dbReference type="Google" id="ProtNLM"/>
    </source>
</evidence>
<organism evidence="11 12">
    <name type="scientific">Vigna mungo</name>
    <name type="common">Black gram</name>
    <name type="synonym">Phaseolus mungo</name>
    <dbReference type="NCBI Taxonomy" id="3915"/>
    <lineage>
        <taxon>Eukaryota</taxon>
        <taxon>Viridiplantae</taxon>
        <taxon>Streptophyta</taxon>
        <taxon>Embryophyta</taxon>
        <taxon>Tracheophyta</taxon>
        <taxon>Spermatophyta</taxon>
        <taxon>Magnoliopsida</taxon>
        <taxon>eudicotyledons</taxon>
        <taxon>Gunneridae</taxon>
        <taxon>Pentapetalae</taxon>
        <taxon>rosids</taxon>
        <taxon>fabids</taxon>
        <taxon>Fabales</taxon>
        <taxon>Fabaceae</taxon>
        <taxon>Papilionoideae</taxon>
        <taxon>50 kb inversion clade</taxon>
        <taxon>NPAAA clade</taxon>
        <taxon>indigoferoid/millettioid clade</taxon>
        <taxon>Phaseoleae</taxon>
        <taxon>Vigna</taxon>
    </lineage>
</organism>
<evidence type="ECO:0000313" key="11">
    <source>
        <dbReference type="EMBL" id="WVZ07382.1"/>
    </source>
</evidence>
<gene>
    <name evidence="11" type="ORF">V8G54_020728</name>
</gene>
<evidence type="ECO:0000256" key="1">
    <source>
        <dbReference type="ARBA" id="ARBA00008894"/>
    </source>
</evidence>
<dbReference type="GO" id="GO:0005524">
    <property type="term" value="F:ATP binding"/>
    <property type="evidence" value="ECO:0007669"/>
    <property type="project" value="UniProtKB-KW"/>
</dbReference>
<evidence type="ECO:0000259" key="10">
    <source>
        <dbReference type="Pfam" id="PF23598"/>
    </source>
</evidence>
<protein>
    <recommendedName>
        <fullName evidence="13">Disease resistance protein</fullName>
    </recommendedName>
</protein>
<dbReference type="EMBL" id="CP144695">
    <property type="protein sequence ID" value="WVZ07382.1"/>
    <property type="molecule type" value="Genomic_DNA"/>
</dbReference>
<reference evidence="11 12" key="1">
    <citation type="journal article" date="2023" name="Life. Sci Alliance">
        <title>Evolutionary insights into 3D genome organization and epigenetic landscape of Vigna mungo.</title>
        <authorList>
            <person name="Junaid A."/>
            <person name="Singh B."/>
            <person name="Bhatia S."/>
        </authorList>
    </citation>
    <scope>NUCLEOTIDE SEQUENCE [LARGE SCALE GENOMIC DNA]</scope>
    <source>
        <strain evidence="11">Urdbean</strain>
    </source>
</reference>
<dbReference type="InterPro" id="IPR050905">
    <property type="entry name" value="Plant_NBS-LRR"/>
</dbReference>
<keyword evidence="3" id="KW-0677">Repeat</keyword>
<dbReference type="InterPro" id="IPR058922">
    <property type="entry name" value="WHD_DRP"/>
</dbReference>
<dbReference type="Gene3D" id="1.10.10.10">
    <property type="entry name" value="Winged helix-like DNA-binding domain superfamily/Winged helix DNA-binding domain"/>
    <property type="match status" value="1"/>
</dbReference>
<evidence type="ECO:0000256" key="2">
    <source>
        <dbReference type="ARBA" id="ARBA00022614"/>
    </source>
</evidence>
<keyword evidence="5" id="KW-0611">Plant defense</keyword>
<dbReference type="InterPro" id="IPR027417">
    <property type="entry name" value="P-loop_NTPase"/>
</dbReference>
<dbReference type="Gene3D" id="1.10.8.430">
    <property type="entry name" value="Helical domain of apoptotic protease-activating factors"/>
    <property type="match status" value="1"/>
</dbReference>
<keyword evidence="6" id="KW-0067">ATP-binding</keyword>
<dbReference type="Pfam" id="PF23559">
    <property type="entry name" value="WHD_DRP"/>
    <property type="match status" value="1"/>
</dbReference>
<dbReference type="InterPro" id="IPR036388">
    <property type="entry name" value="WH-like_DNA-bd_sf"/>
</dbReference>
<evidence type="ECO:0000259" key="8">
    <source>
        <dbReference type="Pfam" id="PF00931"/>
    </source>
</evidence>
<evidence type="ECO:0000256" key="3">
    <source>
        <dbReference type="ARBA" id="ARBA00022737"/>
    </source>
</evidence>
<dbReference type="Pfam" id="PF23598">
    <property type="entry name" value="LRR_14"/>
    <property type="match status" value="1"/>
</dbReference>
<dbReference type="InterPro" id="IPR042197">
    <property type="entry name" value="Apaf_helical"/>
</dbReference>
<keyword evidence="2" id="KW-0433">Leucine-rich repeat</keyword>
<dbReference type="Gene3D" id="3.40.50.300">
    <property type="entry name" value="P-loop containing nucleotide triphosphate hydrolases"/>
    <property type="match status" value="1"/>
</dbReference>
<dbReference type="Pfam" id="PF00931">
    <property type="entry name" value="NB-ARC"/>
    <property type="match status" value="1"/>
</dbReference>
<evidence type="ECO:0000256" key="4">
    <source>
        <dbReference type="ARBA" id="ARBA00022741"/>
    </source>
</evidence>
<name>A0AAQ3RV08_VIGMU</name>
<evidence type="ECO:0000313" key="12">
    <source>
        <dbReference type="Proteomes" id="UP001374535"/>
    </source>
</evidence>
<dbReference type="InterPro" id="IPR002182">
    <property type="entry name" value="NB-ARC"/>
</dbReference>
<dbReference type="PANTHER" id="PTHR33463:SF220">
    <property type="entry name" value="NB-ARC DOMAIN-CONTAINING PROTEIN"/>
    <property type="match status" value="1"/>
</dbReference>
<dbReference type="PANTHER" id="PTHR33463">
    <property type="entry name" value="NB-ARC DOMAIN-CONTAINING PROTEIN-RELATED"/>
    <property type="match status" value="1"/>
</dbReference>
<dbReference type="SUPFAM" id="SSF52058">
    <property type="entry name" value="L domain-like"/>
    <property type="match status" value="1"/>
</dbReference>
<dbReference type="FunFam" id="1.10.8.430:FF:000003">
    <property type="entry name" value="Probable disease resistance protein At5g66910"/>
    <property type="match status" value="1"/>
</dbReference>
<sequence length="1550" mass="177395">MKNRPGFQEILDHNDGAYYKDIVFFFLVEPLLCLVVVGSRYHSIKTKQEQPDILVPLVVFDLSMLDFVGPVLDIIIRLWDCCAYVRDYEENLSCLRDMTSDLLGLWVDVSVKVQLAEDQHLRRLNEVNDWLVKAEAMQREVQAIQQRVSHASRCLINFPTSFRMGRIVSKKIGEIRELIDKGHFDVVAQEMPYAVVDEIPLEVTIGLESTFDELVERFNDNNVGIIGLFGMGGVGKTTLLKKFNNEFLPTKFYDVVIWVVVSKEADVGSVQQSIGNKLNVPVGKWGGKSIHDRAIVLYNFLKRKKFVLLLDDLWERIDLLKSGIPLPDTRNGSKVIFTTRSMDVCRNMEANTCIKVDCLAPNEAFALFREKVGEETLNSHPEIFHLAKIVAKECEGLPLALITVGRSMARKTLPEWKRAARTLKIYPSRFSGMVDYVYCLLEFSYDSLPSASHKSCFLYCSIFPEDYDIRKDELIQLWIGEGLLAEFGDDVYEARIQGEEIIASLKFACLLEDSERENRIKMHDVIRDMALWLACDHGSKTRFLVRDGACSGSVETYNQAKWKEVEKLSMWRQSIQKLSGKQDCSNLLTMLVRNTKITNFPDEIFLTANHLRVLDLSGNKRVRELPSSIGELVQLQHLDLSGSGIRKLPRELQNLKKLRCLLLNYICNRLVFPRNLISSLVSLQVFSKLPWEDQFILPALGEPEEAVLLKELECLEYLQDISIALFCVSSMQVLLNSSKLQRCIRHLRVLSPFTSTPHIILFSLLTKMQHLEVLSMSVSSPSSLDHVRKKGSPSSQCSMTECIPMSSKLTEHDYIVGLRELSLEGCGMQNLNWLTRAQSLQLLRIYNCPSLEEVIGEEFGHSENVFSSLEIVDLDSLPKLRSICSQVLQFPCLKEICVADCPKLIKLPFDSNSARNSLKHINGQKSWWRKLQWEDEATRDHFASRYVPLRKIRKILVGIVKDFKYDGDFKLLLNNLRILSDDTKALYLTNYIEANDEEVEIYVEHVPSETQVINFIVVSAVDGNMEAMEEKVNVVKEKVNMAEEEANVAEEEVNMTEEEANVVEEEANVVKEEGNMVKEEEKGPAEDKVDDNEEERMTNDDDGFGMKNERVVHDLVMDRRRNNVVEGSFTINEEVEDHDINEEYNTDYLSSDLDSDDGVNLNREKFSKYRADDIKKTFKFKLGMKCGMDFGNKSATIQWIAQVLADRFINVSNMTVNQIIDEIKKSYNVGITPWKAGKAKQLAMDFLVGDGERQYGCLYDYVAELLRVKTASFNIKALDCGRWLSTKDNICSQLLVVMGRDPNDQHLEVVLTLLLVGIGDIDCQCWGLMAFFDEILNGVEHKFCLRHLYNNYKKKFNGKVIIRDLMMGVAQATFYQEWEKNGRDGKFEVTHGFTMDKFVLDLSKPYMELLLLGFENPGDYVHPNYKKHAYERFLWASNFPINGQQLWPKSNYPTLLPPICKIPPGRPKKLRRREANEYFNHSKLLKKNIVMKCSSCNQYGHNVKRCRKGMKTRKKSEICINNSNKAGRTTTRTSTRSMAAQGLKLVATQP</sequence>
<dbReference type="PRINTS" id="PR00364">
    <property type="entry name" value="DISEASERSIST"/>
</dbReference>
<evidence type="ECO:0000259" key="9">
    <source>
        <dbReference type="Pfam" id="PF23559"/>
    </source>
</evidence>
<comment type="similarity">
    <text evidence="1">Belongs to the disease resistance NB-LRR family.</text>
</comment>
<proteinExistence type="inferred from homology"/>
<dbReference type="GO" id="GO:0043531">
    <property type="term" value="F:ADP binding"/>
    <property type="evidence" value="ECO:0007669"/>
    <property type="project" value="InterPro"/>
</dbReference>
<accession>A0AAQ3RV08</accession>
<evidence type="ECO:0000256" key="6">
    <source>
        <dbReference type="ARBA" id="ARBA00022840"/>
    </source>
</evidence>
<keyword evidence="4" id="KW-0547">Nucleotide-binding</keyword>
<dbReference type="SUPFAM" id="SSF52540">
    <property type="entry name" value="P-loop containing nucleoside triphosphate hydrolases"/>
    <property type="match status" value="1"/>
</dbReference>
<keyword evidence="12" id="KW-1185">Reference proteome</keyword>
<dbReference type="FunFam" id="3.40.50.300:FF:001091">
    <property type="entry name" value="Probable disease resistance protein At1g61300"/>
    <property type="match status" value="1"/>
</dbReference>
<dbReference type="InterPro" id="IPR032675">
    <property type="entry name" value="LRR_dom_sf"/>
</dbReference>
<feature type="compositionally biased region" description="Basic and acidic residues" evidence="7">
    <location>
        <begin position="1068"/>
        <end position="1087"/>
    </location>
</feature>
<feature type="domain" description="Disease resistance R13L4/SHOC-2-like LRR" evidence="10">
    <location>
        <begin position="609"/>
        <end position="875"/>
    </location>
</feature>
<dbReference type="Gene3D" id="3.80.10.10">
    <property type="entry name" value="Ribonuclease Inhibitor"/>
    <property type="match status" value="1"/>
</dbReference>
<dbReference type="GO" id="GO:0006952">
    <property type="term" value="P:defense response"/>
    <property type="evidence" value="ECO:0007669"/>
    <property type="project" value="UniProtKB-KW"/>
</dbReference>
<dbReference type="Proteomes" id="UP001374535">
    <property type="component" value="Chromosome 6"/>
</dbReference>
<feature type="domain" description="NB-ARC" evidence="8">
    <location>
        <begin position="208"/>
        <end position="377"/>
    </location>
</feature>
<evidence type="ECO:0000256" key="7">
    <source>
        <dbReference type="SAM" id="MobiDB-lite"/>
    </source>
</evidence>